<evidence type="ECO:0008006" key="3">
    <source>
        <dbReference type="Google" id="ProtNLM"/>
    </source>
</evidence>
<keyword evidence="2" id="KW-1185">Reference proteome</keyword>
<proteinExistence type="predicted"/>
<evidence type="ECO:0000313" key="1">
    <source>
        <dbReference type="EMBL" id="KAK9866578.1"/>
    </source>
</evidence>
<dbReference type="EMBL" id="JALJOV010000150">
    <property type="protein sequence ID" value="KAK9866578.1"/>
    <property type="molecule type" value="Genomic_DNA"/>
</dbReference>
<accession>A0AAW1TCK4</accession>
<gene>
    <name evidence="1" type="ORF">WJX84_003921</name>
</gene>
<name>A0AAW1TCK4_9CHLO</name>
<dbReference type="Proteomes" id="UP001485043">
    <property type="component" value="Unassembled WGS sequence"/>
</dbReference>
<reference evidence="1 2" key="1">
    <citation type="journal article" date="2024" name="Nat. Commun.">
        <title>Phylogenomics reveals the evolutionary origins of lichenization in chlorophyte algae.</title>
        <authorList>
            <person name="Puginier C."/>
            <person name="Libourel C."/>
            <person name="Otte J."/>
            <person name="Skaloud P."/>
            <person name="Haon M."/>
            <person name="Grisel S."/>
            <person name="Petersen M."/>
            <person name="Berrin J.G."/>
            <person name="Delaux P.M."/>
            <person name="Dal Grande F."/>
            <person name="Keller J."/>
        </authorList>
    </citation>
    <scope>NUCLEOTIDE SEQUENCE [LARGE SCALE GENOMIC DNA]</scope>
    <source>
        <strain evidence="1 2">SAG 2523</strain>
    </source>
</reference>
<sequence>MPTFNPADGIQILRDLAAFGHSRHIAYYPVGCEAAARQQEGISFRAGAFGPKELDPESHALHIDSVVVTTEATYHETEYTLCSVAELLEGQGGLTPDDTLDSMGEVAGFLRNPSPQVAQVQGQPRQDSIARDAAHGLALHWQTVGGWHGNARAETLLIKDSGRAVWMGGGGLPLPHAGKRLFPSCVPGNSSTQQFEEHWYAPYVEDMHILPNSDASALTEEDIKLLRLGDLWGLGMVLACLYGLADKVPRATSGRWLRYEQQESRFDQTYTNALSRITCKHGGSLPFTTLLKATASARTAEVHFFDGTNKQFPEYATVQHIPGGVIQLLKEMQPNGVPGALAVGCRLGTHQVWQALQDFIPRNLGRGEDYLWEFDQQTWREATWVVSKSPQKKPKHT</sequence>
<evidence type="ECO:0000313" key="2">
    <source>
        <dbReference type="Proteomes" id="UP001485043"/>
    </source>
</evidence>
<protein>
    <recommendedName>
        <fullName evidence="3">Protein kinase domain-containing protein</fullName>
    </recommendedName>
</protein>
<organism evidence="1 2">
    <name type="scientific">Apatococcus fuscideae</name>
    <dbReference type="NCBI Taxonomy" id="2026836"/>
    <lineage>
        <taxon>Eukaryota</taxon>
        <taxon>Viridiplantae</taxon>
        <taxon>Chlorophyta</taxon>
        <taxon>core chlorophytes</taxon>
        <taxon>Trebouxiophyceae</taxon>
        <taxon>Chlorellales</taxon>
        <taxon>Chlorellaceae</taxon>
        <taxon>Apatococcus</taxon>
    </lineage>
</organism>
<comment type="caution">
    <text evidence="1">The sequence shown here is derived from an EMBL/GenBank/DDBJ whole genome shotgun (WGS) entry which is preliminary data.</text>
</comment>
<dbReference type="AlphaFoldDB" id="A0AAW1TCK4"/>